<sequence>MDIMNKEASVLMAGAIGLLGVLSIFWLRRTLKNKAYKTTYQDYHRNLIPTNAQEEYHGVEYFSVR</sequence>
<dbReference type="AlphaFoldDB" id="A0AAU0F1D3"/>
<evidence type="ECO:0000256" key="1">
    <source>
        <dbReference type="SAM" id="Phobius"/>
    </source>
</evidence>
<gene>
    <name evidence="2" type="ORF">BPO_1224</name>
</gene>
<reference evidence="2" key="1">
    <citation type="submission" date="2023-10" db="EMBL/GenBank/DDBJ databases">
        <title>Characterization and whole genome sequencing of a novel strain of Bergeyella porcorum QD2021 isolated from pig.</title>
        <authorList>
            <person name="Liu G."/>
            <person name="Chen C."/>
            <person name="Han X."/>
        </authorList>
    </citation>
    <scope>NUCLEOTIDE SEQUENCE</scope>
    <source>
        <strain evidence="2">QD2021</strain>
    </source>
</reference>
<keyword evidence="1" id="KW-1133">Transmembrane helix</keyword>
<feature type="transmembrane region" description="Helical" evidence="1">
    <location>
        <begin position="6"/>
        <end position="27"/>
    </location>
</feature>
<name>A0AAU0F1D3_9FLAO</name>
<keyword evidence="1" id="KW-0472">Membrane</keyword>
<proteinExistence type="predicted"/>
<evidence type="ECO:0008006" key="4">
    <source>
        <dbReference type="Google" id="ProtNLM"/>
    </source>
</evidence>
<evidence type="ECO:0000313" key="3">
    <source>
        <dbReference type="Proteomes" id="UP001432059"/>
    </source>
</evidence>
<dbReference type="Proteomes" id="UP001432059">
    <property type="component" value="Chromosome"/>
</dbReference>
<evidence type="ECO:0000313" key="2">
    <source>
        <dbReference type="EMBL" id="WOC51871.1"/>
    </source>
</evidence>
<dbReference type="EMBL" id="CP136426">
    <property type="protein sequence ID" value="WOC51871.1"/>
    <property type="molecule type" value="Genomic_DNA"/>
</dbReference>
<organism evidence="2 3">
    <name type="scientific">Bergeyella porcorum</name>
    <dbReference type="NCBI Taxonomy" id="1735111"/>
    <lineage>
        <taxon>Bacteria</taxon>
        <taxon>Pseudomonadati</taxon>
        <taxon>Bacteroidota</taxon>
        <taxon>Flavobacteriia</taxon>
        <taxon>Flavobacteriales</taxon>
        <taxon>Weeksellaceae</taxon>
        <taxon>Bergeyella</taxon>
    </lineage>
</organism>
<dbReference type="KEGG" id="bpor:BPO_1224"/>
<accession>A0AAU0F1D3</accession>
<protein>
    <recommendedName>
        <fullName evidence="4">LPXTG cell wall anchor domain-containing protein</fullName>
    </recommendedName>
</protein>
<keyword evidence="3" id="KW-1185">Reference proteome</keyword>
<keyword evidence="1" id="KW-0812">Transmembrane</keyword>